<evidence type="ECO:0000313" key="2">
    <source>
        <dbReference type="Proteomes" id="UP000028542"/>
    </source>
</evidence>
<reference evidence="1 2" key="1">
    <citation type="submission" date="2014-07" db="EMBL/GenBank/DDBJ databases">
        <title>Draft genome of Clostridium sulfidigenes 113A isolated from sediments associated with methane hydrate from Krishna Godavari basin.</title>
        <authorList>
            <person name="Honkalas V.S."/>
            <person name="Dabir A.P."/>
            <person name="Arora P."/>
            <person name="Dhakephalkar P.K."/>
        </authorList>
    </citation>
    <scope>NUCLEOTIDE SEQUENCE [LARGE SCALE GENOMIC DNA]</scope>
    <source>
        <strain evidence="1 2">113A</strain>
    </source>
</reference>
<dbReference type="STRING" id="318464.IO99_05870"/>
<dbReference type="RefSeq" id="WP_035131245.1">
    <property type="nucleotide sequence ID" value="NZ_JPMD01000013.1"/>
</dbReference>
<dbReference type="InterPro" id="IPR008930">
    <property type="entry name" value="Terpenoid_cyclase/PrenylTrfase"/>
</dbReference>
<evidence type="ECO:0000313" key="1">
    <source>
        <dbReference type="EMBL" id="KEZ87343.1"/>
    </source>
</evidence>
<dbReference type="Proteomes" id="UP000028542">
    <property type="component" value="Unassembled WGS sequence"/>
</dbReference>
<gene>
    <name evidence="1" type="ORF">IO99_05870</name>
</gene>
<organism evidence="1 2">
    <name type="scientific">Clostridium sulfidigenes</name>
    <dbReference type="NCBI Taxonomy" id="318464"/>
    <lineage>
        <taxon>Bacteria</taxon>
        <taxon>Bacillati</taxon>
        <taxon>Bacillota</taxon>
        <taxon>Clostridia</taxon>
        <taxon>Eubacteriales</taxon>
        <taxon>Clostridiaceae</taxon>
        <taxon>Clostridium</taxon>
    </lineage>
</organism>
<protein>
    <submittedName>
        <fullName evidence="1">Uncharacterized protein</fullName>
    </submittedName>
</protein>
<dbReference type="AlphaFoldDB" id="A0A084JEF9"/>
<dbReference type="EMBL" id="JPMD01000013">
    <property type="protein sequence ID" value="KEZ87343.1"/>
    <property type="molecule type" value="Genomic_DNA"/>
</dbReference>
<name>A0A084JEF9_9CLOT</name>
<accession>A0A084JEF9</accession>
<keyword evidence="2" id="KW-1185">Reference proteome</keyword>
<proteinExistence type="predicted"/>
<sequence>MEKLKMSQFKNIEEHIFSNGRDIEKVKWNYTFNKGSKEDIVSELIKYQNEDGGFGKGLEADMLLPSSTSIASTEAIFIAYDYDLNCEEPWFGNLLNYFEKTIEDTPSFWEKVPKEVENFPHAPWWIYAPDTKFTPNPCAVVASAFIKYGNAVQKEIGNKIAARCIEFLNSNEECSDHDCYCLQRLFIVLKELNSNLISDVTIRSMERRILDCLCIDETKWMEYVSQPLDLVTSPESQWYKLVEAFIEKNFSFWINTLKEEGFWQPNFSWGVDIEVARNVTKIWTCYIAVKRARIFKDFGLINLY</sequence>
<comment type="caution">
    <text evidence="1">The sequence shown here is derived from an EMBL/GenBank/DDBJ whole genome shotgun (WGS) entry which is preliminary data.</text>
</comment>
<dbReference type="SUPFAM" id="SSF48239">
    <property type="entry name" value="Terpenoid cyclases/Protein prenyltransferases"/>
    <property type="match status" value="1"/>
</dbReference>
<dbReference type="eggNOG" id="ENOG502Z95C">
    <property type="taxonomic scope" value="Bacteria"/>
</dbReference>